<comment type="caution">
    <text evidence="2">The sequence shown here is derived from an EMBL/GenBank/DDBJ whole genome shotgun (WGS) entry which is preliminary data.</text>
</comment>
<dbReference type="AlphaFoldDB" id="A0A6A7RRU6"/>
<dbReference type="Proteomes" id="UP000342300">
    <property type="component" value="Unassembled WGS sequence"/>
</dbReference>
<protein>
    <submittedName>
        <fullName evidence="2">Uncharacterized protein</fullName>
    </submittedName>
</protein>
<evidence type="ECO:0000256" key="1">
    <source>
        <dbReference type="SAM" id="MobiDB-lite"/>
    </source>
</evidence>
<organism evidence="2 3">
    <name type="scientific">Candidatus Accumulibacter phosphatis</name>
    <dbReference type="NCBI Taxonomy" id="327160"/>
    <lineage>
        <taxon>Bacteria</taxon>
        <taxon>Pseudomonadati</taxon>
        <taxon>Pseudomonadota</taxon>
        <taxon>Betaproteobacteria</taxon>
        <taxon>Candidatus Accumulibacter</taxon>
    </lineage>
</organism>
<proteinExistence type="predicted"/>
<reference evidence="2 3" key="1">
    <citation type="submission" date="2017-09" db="EMBL/GenBank/DDBJ databases">
        <title>Metagenomic Analysis Reveals Denitrifying Candidatus Accumulibacter and Flanking Population as a Source of N2O.</title>
        <authorList>
            <person name="Gao H."/>
            <person name="Mao Y."/>
            <person name="Zhao X."/>
            <person name="Liu W.-T."/>
            <person name="Zhang T."/>
            <person name="Wells G."/>
        </authorList>
    </citation>
    <scope>NUCLEOTIDE SEQUENCE [LARGE SCALE GENOMIC DNA]</scope>
    <source>
        <strain evidence="2">CANDO_2_IC</strain>
    </source>
</reference>
<evidence type="ECO:0000313" key="2">
    <source>
        <dbReference type="EMBL" id="MQM30281.1"/>
    </source>
</evidence>
<feature type="compositionally biased region" description="Polar residues" evidence="1">
    <location>
        <begin position="1"/>
        <end position="12"/>
    </location>
</feature>
<name>A0A6A7RRU6_9PROT</name>
<dbReference type="EMBL" id="PDHS01000148">
    <property type="protein sequence ID" value="MQM30281.1"/>
    <property type="molecule type" value="Genomic_DNA"/>
</dbReference>
<feature type="region of interest" description="Disordered" evidence="1">
    <location>
        <begin position="1"/>
        <end position="22"/>
    </location>
</feature>
<sequence>MQSSRLLGTRTGQWPARGSAGKVSGLRPFAVKRMSIAGDAGRATSTPLWFENFHREIMTKER</sequence>
<evidence type="ECO:0000313" key="3">
    <source>
        <dbReference type="Proteomes" id="UP000342300"/>
    </source>
</evidence>
<gene>
    <name evidence="2" type="ORF">CRU78_06945</name>
</gene>
<accession>A0A6A7RRU6</accession>